<sequence length="74" mass="8575">MEKLIAILKQQLEGHRVSDIVKVGDSELRVVVDTREDFIKIRRMAELTHDDSEVKIKGITIQFVDIHGLLYQFP</sequence>
<dbReference type="Proteomes" id="UP000199455">
    <property type="component" value="Unassembled WGS sequence"/>
</dbReference>
<evidence type="ECO:0000313" key="2">
    <source>
        <dbReference type="Proteomes" id="UP000199455"/>
    </source>
</evidence>
<evidence type="ECO:0000313" key="1">
    <source>
        <dbReference type="EMBL" id="SDD69990.1"/>
    </source>
</evidence>
<accession>A0A1G6WVL8</accession>
<dbReference type="EMBL" id="FMZH01000007">
    <property type="protein sequence ID" value="SDD69990.1"/>
    <property type="molecule type" value="Genomic_DNA"/>
</dbReference>
<proteinExistence type="predicted"/>
<protein>
    <submittedName>
        <fullName evidence="1">Uncharacterized protein</fullName>
    </submittedName>
</protein>
<reference evidence="2" key="1">
    <citation type="submission" date="2016-10" db="EMBL/GenBank/DDBJ databases">
        <authorList>
            <person name="Varghese N."/>
            <person name="Submissions S."/>
        </authorList>
    </citation>
    <scope>NUCLEOTIDE SEQUENCE [LARGE SCALE GENOMIC DNA]</scope>
    <source>
        <strain evidence="2">DSM 18609</strain>
    </source>
</reference>
<keyword evidence="2" id="KW-1185">Reference proteome</keyword>
<name>A0A1G6WVL8_9SPHI</name>
<dbReference type="AlphaFoldDB" id="A0A1G6WVL8"/>
<gene>
    <name evidence="1" type="ORF">SAMN04488024_107139</name>
</gene>
<dbReference type="RefSeq" id="WP_090770353.1">
    <property type="nucleotide sequence ID" value="NZ_FMZH01000007.1"/>
</dbReference>
<organism evidence="1 2">
    <name type="scientific">Pedobacter soli</name>
    <dbReference type="NCBI Taxonomy" id="390242"/>
    <lineage>
        <taxon>Bacteria</taxon>
        <taxon>Pseudomonadati</taxon>
        <taxon>Bacteroidota</taxon>
        <taxon>Sphingobacteriia</taxon>
        <taxon>Sphingobacteriales</taxon>
        <taxon>Sphingobacteriaceae</taxon>
        <taxon>Pedobacter</taxon>
    </lineage>
</organism>